<dbReference type="EMBL" id="GGEC01016933">
    <property type="protein sequence ID" value="MBW97416.1"/>
    <property type="molecule type" value="Transcribed_RNA"/>
</dbReference>
<protein>
    <submittedName>
        <fullName evidence="1">Uncharacterized protein</fullName>
    </submittedName>
</protein>
<accession>A0A2P2JVB1</accession>
<dbReference type="AlphaFoldDB" id="A0A2P2JVB1"/>
<organism evidence="1">
    <name type="scientific">Rhizophora mucronata</name>
    <name type="common">Asiatic mangrove</name>
    <dbReference type="NCBI Taxonomy" id="61149"/>
    <lineage>
        <taxon>Eukaryota</taxon>
        <taxon>Viridiplantae</taxon>
        <taxon>Streptophyta</taxon>
        <taxon>Embryophyta</taxon>
        <taxon>Tracheophyta</taxon>
        <taxon>Spermatophyta</taxon>
        <taxon>Magnoliopsida</taxon>
        <taxon>eudicotyledons</taxon>
        <taxon>Gunneridae</taxon>
        <taxon>Pentapetalae</taxon>
        <taxon>rosids</taxon>
        <taxon>fabids</taxon>
        <taxon>Malpighiales</taxon>
        <taxon>Rhizophoraceae</taxon>
        <taxon>Rhizophora</taxon>
    </lineage>
</organism>
<evidence type="ECO:0000313" key="1">
    <source>
        <dbReference type="EMBL" id="MBW97416.1"/>
    </source>
</evidence>
<reference evidence="1" key="1">
    <citation type="submission" date="2018-02" db="EMBL/GenBank/DDBJ databases">
        <title>Rhizophora mucronata_Transcriptome.</title>
        <authorList>
            <person name="Meera S.P."/>
            <person name="Sreeshan A."/>
            <person name="Augustine A."/>
        </authorList>
    </citation>
    <scope>NUCLEOTIDE SEQUENCE</scope>
    <source>
        <tissue evidence="1">Leaf</tissue>
    </source>
</reference>
<name>A0A2P2JVB1_RHIMU</name>
<proteinExistence type="predicted"/>
<sequence>MLFDFLCSCTSSLTFSLWHRRDRCY</sequence>